<dbReference type="InterPro" id="IPR036427">
    <property type="entry name" value="Bromodomain-like_sf"/>
</dbReference>
<feature type="domain" description="Bromo" evidence="4">
    <location>
        <begin position="273"/>
        <end position="348"/>
    </location>
</feature>
<gene>
    <name evidence="5" type="ORF">D6D01_09563</name>
</gene>
<evidence type="ECO:0000313" key="5">
    <source>
        <dbReference type="EMBL" id="THY09011.1"/>
    </source>
</evidence>
<name>A0A4S9K0P5_AURPU</name>
<dbReference type="PRINTS" id="PR00503">
    <property type="entry name" value="BROMODOMAIN"/>
</dbReference>
<feature type="domain" description="Bromo" evidence="4">
    <location>
        <begin position="78"/>
        <end position="150"/>
    </location>
</feature>
<reference evidence="5 6" key="1">
    <citation type="submission" date="2018-10" db="EMBL/GenBank/DDBJ databases">
        <title>Fifty Aureobasidium pullulans genomes reveal a recombining polyextremotolerant generalist.</title>
        <authorList>
            <person name="Gostincar C."/>
            <person name="Turk M."/>
            <person name="Zajc J."/>
            <person name="Gunde-Cimerman N."/>
        </authorList>
    </citation>
    <scope>NUCLEOTIDE SEQUENCE [LARGE SCALE GENOMIC DNA]</scope>
    <source>
        <strain evidence="5 6">EXF-6604</strain>
    </source>
</reference>
<dbReference type="Pfam" id="PF00439">
    <property type="entry name" value="Bromodomain"/>
    <property type="match status" value="2"/>
</dbReference>
<accession>A0A4S9K0P5</accession>
<keyword evidence="1 2" id="KW-0103">Bromodomain</keyword>
<dbReference type="GO" id="GO:0006338">
    <property type="term" value="P:chromatin remodeling"/>
    <property type="evidence" value="ECO:0007669"/>
    <property type="project" value="TreeGrafter"/>
</dbReference>
<dbReference type="PANTHER" id="PTHR22880:SF225">
    <property type="entry name" value="BROMODOMAIN-CONTAINING PROTEIN BET-1-RELATED"/>
    <property type="match status" value="1"/>
</dbReference>
<feature type="region of interest" description="Disordered" evidence="3">
    <location>
        <begin position="1"/>
        <end position="58"/>
    </location>
</feature>
<dbReference type="SMART" id="SM00297">
    <property type="entry name" value="BROMO"/>
    <property type="match status" value="2"/>
</dbReference>
<organism evidence="5 6">
    <name type="scientific">Aureobasidium pullulans</name>
    <name type="common">Black yeast</name>
    <name type="synonym">Pullularia pullulans</name>
    <dbReference type="NCBI Taxonomy" id="5580"/>
    <lineage>
        <taxon>Eukaryota</taxon>
        <taxon>Fungi</taxon>
        <taxon>Dikarya</taxon>
        <taxon>Ascomycota</taxon>
        <taxon>Pezizomycotina</taxon>
        <taxon>Dothideomycetes</taxon>
        <taxon>Dothideomycetidae</taxon>
        <taxon>Dothideales</taxon>
        <taxon>Saccotheciaceae</taxon>
        <taxon>Aureobasidium</taxon>
    </lineage>
</organism>
<feature type="compositionally biased region" description="Polar residues" evidence="3">
    <location>
        <begin position="29"/>
        <end position="43"/>
    </location>
</feature>
<dbReference type="Proteomes" id="UP000306584">
    <property type="component" value="Unassembled WGS sequence"/>
</dbReference>
<feature type="region of interest" description="Disordered" evidence="3">
    <location>
        <begin position="422"/>
        <end position="442"/>
    </location>
</feature>
<dbReference type="InterPro" id="IPR001487">
    <property type="entry name" value="Bromodomain"/>
</dbReference>
<dbReference type="PROSITE" id="PS50014">
    <property type="entry name" value="BROMODOMAIN_2"/>
    <property type="match status" value="2"/>
</dbReference>
<dbReference type="EMBL" id="QZBD01000674">
    <property type="protein sequence ID" value="THY09011.1"/>
    <property type="molecule type" value="Genomic_DNA"/>
</dbReference>
<evidence type="ECO:0000256" key="3">
    <source>
        <dbReference type="SAM" id="MobiDB-lite"/>
    </source>
</evidence>
<feature type="region of interest" description="Disordered" evidence="3">
    <location>
        <begin position="223"/>
        <end position="243"/>
    </location>
</feature>
<evidence type="ECO:0000256" key="2">
    <source>
        <dbReference type="PROSITE-ProRule" id="PRU00035"/>
    </source>
</evidence>
<dbReference type="InterPro" id="IPR050935">
    <property type="entry name" value="Bromo_chromatin_reader"/>
</dbReference>
<dbReference type="PANTHER" id="PTHR22880">
    <property type="entry name" value="FALZ-RELATED BROMODOMAIN-CONTAINING PROTEINS"/>
    <property type="match status" value="1"/>
</dbReference>
<dbReference type="AlphaFoldDB" id="A0A4S9K0P5"/>
<protein>
    <submittedName>
        <fullName evidence="5">Bromodomain-containing protein</fullName>
    </submittedName>
</protein>
<dbReference type="SUPFAM" id="SSF47370">
    <property type="entry name" value="Bromodomain"/>
    <property type="match status" value="2"/>
</dbReference>
<evidence type="ECO:0000313" key="6">
    <source>
        <dbReference type="Proteomes" id="UP000306584"/>
    </source>
</evidence>
<feature type="compositionally biased region" description="Basic and acidic residues" evidence="3">
    <location>
        <begin position="1"/>
        <end position="13"/>
    </location>
</feature>
<dbReference type="GO" id="GO:0000785">
    <property type="term" value="C:chromatin"/>
    <property type="evidence" value="ECO:0007669"/>
    <property type="project" value="TreeGrafter"/>
</dbReference>
<evidence type="ECO:0000256" key="1">
    <source>
        <dbReference type="ARBA" id="ARBA00023117"/>
    </source>
</evidence>
<dbReference type="GO" id="GO:0005634">
    <property type="term" value="C:nucleus"/>
    <property type="evidence" value="ECO:0007669"/>
    <property type="project" value="TreeGrafter"/>
</dbReference>
<dbReference type="GO" id="GO:0006355">
    <property type="term" value="P:regulation of DNA-templated transcription"/>
    <property type="evidence" value="ECO:0007669"/>
    <property type="project" value="TreeGrafter"/>
</dbReference>
<evidence type="ECO:0000259" key="4">
    <source>
        <dbReference type="PROSITE" id="PS50014"/>
    </source>
</evidence>
<feature type="region of interest" description="Disordered" evidence="3">
    <location>
        <begin position="519"/>
        <end position="545"/>
    </location>
</feature>
<proteinExistence type="predicted"/>
<dbReference type="Gene3D" id="1.20.920.10">
    <property type="entry name" value="Bromodomain-like"/>
    <property type="match status" value="2"/>
</dbReference>
<comment type="caution">
    <text evidence="5">The sequence shown here is derived from an EMBL/GenBank/DDBJ whole genome shotgun (WGS) entry which is preliminary data.</text>
</comment>
<sequence>MQNLKREREDKPASESAAFDPAAKRIRTETGQSIIKDSPSDVSNKVAPNVPSRTREFDARPMKKNQKAFLIEMMKLTKKVKSAIWFLKPVDFKVLNIPYYPIIIKRPADLDLIESKLKADQYASVDGLVTDLELMFTNAFLFNGINHAASVSARRLRAYFLKQMQMCPDGEAALPAFIPLPKKQASFKPPDMRQSNSVKINAPLVSSAKESFALLPDGTPMIRRDSSAGKPKKAVSSPDTRDLPFMVSKPKSREVQIGLEFCMHILHVLYQPEHKVYVRPFLFPIDPVALNLPNYPGYFNVIKQPMDLSTIAESLKGGQYASAIEFKHGFDLMLGNCFRFNAPDHICHQQGKELEAVFGKEWSKKSTWIRKQIRRNKMAVLDVSDGDLSDDDPPSEPETKAETMTMLRSSLATMQDMVASVGKTKSETTTAKAPEPEDSDPESTLLEKIIADAQAKLVAHQEKKKLREEFEVLSKEKVELDQRITATTNEYKSRNKKLETIKQEINSVEKELEQLKTKHDEFTAKQNAVKKKSREMDQSGSKATT</sequence>